<keyword evidence="5" id="KW-1185">Reference proteome</keyword>
<evidence type="ECO:0000313" key="4">
    <source>
        <dbReference type="EMBL" id="ESP05316.1"/>
    </source>
</evidence>
<evidence type="ECO:0000259" key="3">
    <source>
        <dbReference type="Pfam" id="PF25775"/>
    </source>
</evidence>
<dbReference type="RefSeq" id="XP_009043861.1">
    <property type="nucleotide sequence ID" value="XM_009045613.1"/>
</dbReference>
<dbReference type="OMA" id="CKCGYLT"/>
<dbReference type="EMBL" id="KB199650">
    <property type="protein sequence ID" value="ESP05316.1"/>
    <property type="molecule type" value="Genomic_DNA"/>
</dbReference>
<dbReference type="PANTHER" id="PTHR15128:SF0">
    <property type="entry name" value="SCL-INTERRUPTING LOCUS PROTEIN"/>
    <property type="match status" value="1"/>
</dbReference>
<proteinExistence type="predicted"/>
<feature type="compositionally biased region" description="Polar residues" evidence="1">
    <location>
        <begin position="635"/>
        <end position="646"/>
    </location>
</feature>
<dbReference type="InterPro" id="IPR057655">
    <property type="entry name" value="STIL_CC"/>
</dbReference>
<dbReference type="InterPro" id="IPR057731">
    <property type="entry name" value="STIL_N"/>
</dbReference>
<dbReference type="GeneID" id="20247483"/>
<dbReference type="Pfam" id="PF15253">
    <property type="entry name" value="STIL_N"/>
    <property type="match status" value="1"/>
</dbReference>
<dbReference type="Pfam" id="PF25775">
    <property type="entry name" value="CC_STIL"/>
    <property type="match status" value="1"/>
</dbReference>
<feature type="compositionally biased region" description="Low complexity" evidence="1">
    <location>
        <begin position="902"/>
        <end position="914"/>
    </location>
</feature>
<dbReference type="GO" id="GO:0007052">
    <property type="term" value="P:mitotic spindle organization"/>
    <property type="evidence" value="ECO:0007669"/>
    <property type="project" value="TreeGrafter"/>
</dbReference>
<gene>
    <name evidence="4" type="ORF">LOTGIDRAFT_227950</name>
</gene>
<evidence type="ECO:0000259" key="2">
    <source>
        <dbReference type="Pfam" id="PF15253"/>
    </source>
</evidence>
<dbReference type="HOGENOM" id="CLU_007178_0_0_1"/>
<dbReference type="PANTHER" id="PTHR15128">
    <property type="entry name" value="TAL1 SCL INTERRUPTING LOCUS"/>
    <property type="match status" value="1"/>
</dbReference>
<dbReference type="GO" id="GO:0031023">
    <property type="term" value="P:microtubule organizing center organization"/>
    <property type="evidence" value="ECO:0007669"/>
    <property type="project" value="TreeGrafter"/>
</dbReference>
<feature type="compositionally biased region" description="Low complexity" evidence="1">
    <location>
        <begin position="466"/>
        <end position="477"/>
    </location>
</feature>
<dbReference type="OrthoDB" id="76173at2759"/>
<dbReference type="GO" id="GO:0007224">
    <property type="term" value="P:smoothened signaling pathway"/>
    <property type="evidence" value="ECO:0007669"/>
    <property type="project" value="TreeGrafter"/>
</dbReference>
<sequence length="1270" mass="141702">MAASISIRNMPDHIWSQLDASGKQSKQKGLSPGYDALQFPKTKVILWDPTPTGSPVYLNVACYRKPRVHLSDKLLRLLHRQCENHPQQCLSTMLLGSLVVDDDGEGITFQMDRLDTRQDIDSSLNLAPEDVTIPFQVYINGSKERNSNVDEYNKLLKSLKSRCKSKESVDLGGFLLIQGWCNFYSGGENCVVHIDFNMVTITTELKAIPILPVPIVPTALSKNLAGPLSFSHIQGYPKTGYLTMDHTRKLLLVLESDPKALSLPIVGIWISGAPVIHHPFVWAACLRYLHNEHIQDRVCCSPDNFLVVLYSPLHSKPEFYECGCRTGNSELDFDLHTGYEASNITKNSRNSGIIPIELNNVKVGPKREVFDAALNVFNRNRNSNKDSNIDSKSNGPDDTVPRLTPAPLVSMAPMIQNLVPDVSFVLNEPSRCRPPTTMGNTQHAPYTRSNSGSNLQSSLPQIPSHNNISLPSNRSNSSPNIFEGSLVRNSRPIVPKGSRNPETQNCRIVRNGQQYQPNVSNVQYHGSSQPCRPSNFQTKQQIPETCQSLPCNPAAYAQQYVNNSVPRGQVPSQTSLPNSPFNHNSAYQQTMPTNYYENSVPSVQTQNQMNYQQIPFKNYGHHHMNPTLEYKPFDPQSQNSAANPSAYPTFQTISRMTPQNVPQQNFHSVPQVSYPQHIPLKSHEQNYVPQVLENSHSQNAPPGDSTCSGKSSDDSGLSVTPDRSNPSPKTGSPENKTQKYSKELTLDSLNKEQCSPEVYNLLMQQDAQLKQLQSQITLLLQNQQMTLTPKSKTTTDCEHSHNNLETRSDTCSVAINTTLFYPDPPDNVPQNRFLNIKKAKEIVPENIPIPSSDSSETSSTGQTPVEIRHKGVLPLNITHREDVESIGDDLCTVINNLGIQDQTTSSSQSESIIECPSFQSSSPRSNYDSKSSTVSPPSASMCITQDSDNSGDYSGTEGNSENPLYYENLIANIRQFLDSHDESGERTDEQETLNNHTSTSSDQLSLHKSQQLHSLLKSAQSGNCVDTTLIPKISYMSMMFDSDSDTSVEINAMAMKYLKDEQLTQMMKLQNRVSGKPSKTGQKKTLLRQLLNSDHTDSPDLSQNGLNDMTFATRKYMEKHGLLNSDIDSIDKTLDFNYQLKTDYSLSSTEMASPVAQTRKSASSRNNNTADAYAKLRLLKSPVKKEIVKKDDINSQEYTPKAYQRFDYGGVQTSSNEQCLQYSPDNYPVFGRTQTRENYGEHRSVEYSSVSEENDNILDIVKLKQLPKLL</sequence>
<dbReference type="STRING" id="225164.V4BCA9"/>
<dbReference type="InterPro" id="IPR026123">
    <property type="entry name" value="STIL"/>
</dbReference>
<evidence type="ECO:0000313" key="5">
    <source>
        <dbReference type="Proteomes" id="UP000030746"/>
    </source>
</evidence>
<feature type="compositionally biased region" description="Polar residues" evidence="1">
    <location>
        <begin position="917"/>
        <end position="928"/>
    </location>
</feature>
<dbReference type="AlphaFoldDB" id="V4BCA9"/>
<feature type="region of interest" description="Disordered" evidence="1">
    <location>
        <begin position="623"/>
        <end position="646"/>
    </location>
</feature>
<dbReference type="Proteomes" id="UP000030746">
    <property type="component" value="Unassembled WGS sequence"/>
</dbReference>
<feature type="region of interest" description="Disordered" evidence="1">
    <location>
        <begin position="846"/>
        <end position="867"/>
    </location>
</feature>
<dbReference type="CTD" id="20247483"/>
<feature type="compositionally biased region" description="Polar residues" evidence="1">
    <location>
        <begin position="437"/>
        <end position="465"/>
    </location>
</feature>
<feature type="compositionally biased region" description="Polar residues" evidence="1">
    <location>
        <begin position="694"/>
        <end position="735"/>
    </location>
</feature>
<dbReference type="GO" id="GO:0071539">
    <property type="term" value="P:protein localization to centrosome"/>
    <property type="evidence" value="ECO:0007669"/>
    <property type="project" value="TreeGrafter"/>
</dbReference>
<feature type="compositionally biased region" description="Basic and acidic residues" evidence="1">
    <location>
        <begin position="980"/>
        <end position="989"/>
    </location>
</feature>
<feature type="region of interest" description="Disordered" evidence="1">
    <location>
        <begin position="381"/>
        <end position="405"/>
    </location>
</feature>
<feature type="compositionally biased region" description="Low complexity" evidence="1">
    <location>
        <begin position="929"/>
        <end position="940"/>
    </location>
</feature>
<dbReference type="KEGG" id="lgi:LOTGIDRAFT_227950"/>
<feature type="region of interest" description="Disordered" evidence="1">
    <location>
        <begin position="902"/>
        <end position="961"/>
    </location>
</feature>
<feature type="region of interest" description="Disordered" evidence="1">
    <location>
        <begin position="980"/>
        <end position="1006"/>
    </location>
</feature>
<feature type="domain" description="STIL coiled coil region" evidence="3">
    <location>
        <begin position="756"/>
        <end position="783"/>
    </location>
</feature>
<feature type="region of interest" description="Disordered" evidence="1">
    <location>
        <begin position="430"/>
        <end position="477"/>
    </location>
</feature>
<feature type="domain" description="STIL N-terminal" evidence="2">
    <location>
        <begin position="46"/>
        <end position="375"/>
    </location>
</feature>
<organism evidence="4 5">
    <name type="scientific">Lottia gigantea</name>
    <name type="common">Giant owl limpet</name>
    <dbReference type="NCBI Taxonomy" id="225164"/>
    <lineage>
        <taxon>Eukaryota</taxon>
        <taxon>Metazoa</taxon>
        <taxon>Spiralia</taxon>
        <taxon>Lophotrochozoa</taxon>
        <taxon>Mollusca</taxon>
        <taxon>Gastropoda</taxon>
        <taxon>Patellogastropoda</taxon>
        <taxon>Lottioidea</taxon>
        <taxon>Lottiidae</taxon>
        <taxon>Lottia</taxon>
    </lineage>
</organism>
<name>V4BCA9_LOTGI</name>
<protein>
    <submittedName>
        <fullName evidence="4">Uncharacterized protein</fullName>
    </submittedName>
</protein>
<feature type="compositionally biased region" description="Polar residues" evidence="1">
    <location>
        <begin position="941"/>
        <end position="961"/>
    </location>
</feature>
<feature type="compositionally biased region" description="Low complexity" evidence="1">
    <location>
        <begin position="851"/>
        <end position="860"/>
    </location>
</feature>
<evidence type="ECO:0000256" key="1">
    <source>
        <dbReference type="SAM" id="MobiDB-lite"/>
    </source>
</evidence>
<feature type="region of interest" description="Disordered" evidence="1">
    <location>
        <begin position="694"/>
        <end position="740"/>
    </location>
</feature>
<accession>V4BCA9</accession>
<reference evidence="4 5" key="1">
    <citation type="journal article" date="2013" name="Nature">
        <title>Insights into bilaterian evolution from three spiralian genomes.</title>
        <authorList>
            <person name="Simakov O."/>
            <person name="Marletaz F."/>
            <person name="Cho S.J."/>
            <person name="Edsinger-Gonzales E."/>
            <person name="Havlak P."/>
            <person name="Hellsten U."/>
            <person name="Kuo D.H."/>
            <person name="Larsson T."/>
            <person name="Lv J."/>
            <person name="Arendt D."/>
            <person name="Savage R."/>
            <person name="Osoegawa K."/>
            <person name="de Jong P."/>
            <person name="Grimwood J."/>
            <person name="Chapman J.A."/>
            <person name="Shapiro H."/>
            <person name="Aerts A."/>
            <person name="Otillar R.P."/>
            <person name="Terry A.Y."/>
            <person name="Boore J.L."/>
            <person name="Grigoriev I.V."/>
            <person name="Lindberg D.R."/>
            <person name="Seaver E.C."/>
            <person name="Weisblat D.A."/>
            <person name="Putnam N.H."/>
            <person name="Rokhsar D.S."/>
        </authorList>
    </citation>
    <scope>NUCLEOTIDE SEQUENCE [LARGE SCALE GENOMIC DNA]</scope>
</reference>
<dbReference type="GO" id="GO:0005815">
    <property type="term" value="C:microtubule organizing center"/>
    <property type="evidence" value="ECO:0007669"/>
    <property type="project" value="TreeGrafter"/>
</dbReference>